<dbReference type="Gene3D" id="2.20.28.10">
    <property type="match status" value="1"/>
</dbReference>
<organism evidence="8 9">
    <name type="scientific">Rhodanobacter geophilus</name>
    <dbReference type="NCBI Taxonomy" id="3162488"/>
    <lineage>
        <taxon>Bacteria</taxon>
        <taxon>Pseudomonadati</taxon>
        <taxon>Pseudomonadota</taxon>
        <taxon>Gammaproteobacteria</taxon>
        <taxon>Lysobacterales</taxon>
        <taxon>Rhodanobacteraceae</taxon>
        <taxon>Rhodanobacter</taxon>
    </lineage>
</organism>
<name>A0ABV3QU36_9GAMM</name>
<dbReference type="EMBL" id="JBFOHL010000015">
    <property type="protein sequence ID" value="MEW9625579.1"/>
    <property type="molecule type" value="Genomic_DNA"/>
</dbReference>
<evidence type="ECO:0000256" key="5">
    <source>
        <dbReference type="ARBA" id="ARBA00023004"/>
    </source>
</evidence>
<accession>A0ABV3QU36</accession>
<reference evidence="8 9" key="1">
    <citation type="submission" date="2024-06" db="EMBL/GenBank/DDBJ databases">
        <authorList>
            <person name="Woo H."/>
        </authorList>
    </citation>
    <scope>NUCLEOTIDE SEQUENCE [LARGE SCALE GENOMIC DNA]</scope>
    <source>
        <strain evidence="8 9">S2-g</strain>
    </source>
</reference>
<evidence type="ECO:0000256" key="3">
    <source>
        <dbReference type="ARBA" id="ARBA00022723"/>
    </source>
</evidence>
<dbReference type="InterPro" id="IPR024922">
    <property type="entry name" value="Rubredoxin"/>
</dbReference>
<evidence type="ECO:0000256" key="1">
    <source>
        <dbReference type="ARBA" id="ARBA00005337"/>
    </source>
</evidence>
<evidence type="ECO:0000313" key="8">
    <source>
        <dbReference type="EMBL" id="MEW9625579.1"/>
    </source>
</evidence>
<comment type="cofactor">
    <cofactor evidence="6">
        <name>Fe(3+)</name>
        <dbReference type="ChEBI" id="CHEBI:29034"/>
    </cofactor>
    <text evidence="6">Binds 1 Fe(3+) ion per subunit.</text>
</comment>
<keyword evidence="9" id="KW-1185">Reference proteome</keyword>
<dbReference type="RefSeq" id="WP_367845869.1">
    <property type="nucleotide sequence ID" value="NZ_JBFOHL010000015.1"/>
</dbReference>
<feature type="domain" description="Rubredoxin-like" evidence="7">
    <location>
        <begin position="11"/>
        <end position="62"/>
    </location>
</feature>
<evidence type="ECO:0000313" key="9">
    <source>
        <dbReference type="Proteomes" id="UP001556170"/>
    </source>
</evidence>
<dbReference type="PRINTS" id="PR00163">
    <property type="entry name" value="RUBREDOXIN"/>
</dbReference>
<protein>
    <recommendedName>
        <fullName evidence="6">Rubredoxin</fullName>
    </recommendedName>
</protein>
<keyword evidence="5 6" id="KW-0408">Iron</keyword>
<dbReference type="Proteomes" id="UP001556170">
    <property type="component" value="Unassembled WGS sequence"/>
</dbReference>
<dbReference type="PIRSF" id="PIRSF000071">
    <property type="entry name" value="Rubredoxin"/>
    <property type="match status" value="1"/>
</dbReference>
<dbReference type="PROSITE" id="PS50903">
    <property type="entry name" value="RUBREDOXIN_LIKE"/>
    <property type="match status" value="1"/>
</dbReference>
<comment type="caution">
    <text evidence="8">The sequence shown here is derived from an EMBL/GenBank/DDBJ whole genome shotgun (WGS) entry which is preliminary data.</text>
</comment>
<dbReference type="SUPFAM" id="SSF57802">
    <property type="entry name" value="Rubredoxin-like"/>
    <property type="match status" value="1"/>
</dbReference>
<sequence>MSQSSTESTALRKWMCVVCGYIYDEALGVPEEGIEPGTRWEDVPETWTCPDCGATKSDFEMIEVD</sequence>
<gene>
    <name evidence="8" type="ORF">ABQJ56_15220</name>
</gene>
<comment type="similarity">
    <text evidence="1 6">Belongs to the rubredoxin family.</text>
</comment>
<dbReference type="Pfam" id="PF00301">
    <property type="entry name" value="Rubredoxin"/>
    <property type="match status" value="1"/>
</dbReference>
<evidence type="ECO:0000256" key="2">
    <source>
        <dbReference type="ARBA" id="ARBA00022448"/>
    </source>
</evidence>
<keyword evidence="3 6" id="KW-0479">Metal-binding</keyword>
<keyword evidence="4 6" id="KW-0249">Electron transport</keyword>
<keyword evidence="2 6" id="KW-0813">Transport</keyword>
<dbReference type="InterPro" id="IPR050526">
    <property type="entry name" value="Rubredoxin_ET"/>
</dbReference>
<proteinExistence type="inferred from homology"/>
<dbReference type="InterPro" id="IPR024934">
    <property type="entry name" value="Rubredoxin-like_dom"/>
</dbReference>
<dbReference type="PROSITE" id="PS00202">
    <property type="entry name" value="RUBREDOXIN"/>
    <property type="match status" value="1"/>
</dbReference>
<dbReference type="InterPro" id="IPR018527">
    <property type="entry name" value="Rubredoxin_Fe_BS"/>
</dbReference>
<dbReference type="PANTHER" id="PTHR47627:SF1">
    <property type="entry name" value="RUBREDOXIN-1-RELATED"/>
    <property type="match status" value="1"/>
</dbReference>
<evidence type="ECO:0000259" key="7">
    <source>
        <dbReference type="PROSITE" id="PS50903"/>
    </source>
</evidence>
<dbReference type="CDD" id="cd00730">
    <property type="entry name" value="rubredoxin"/>
    <property type="match status" value="1"/>
</dbReference>
<evidence type="ECO:0000256" key="6">
    <source>
        <dbReference type="PIRNR" id="PIRNR000071"/>
    </source>
</evidence>
<evidence type="ECO:0000256" key="4">
    <source>
        <dbReference type="ARBA" id="ARBA00022982"/>
    </source>
</evidence>
<dbReference type="InterPro" id="IPR024935">
    <property type="entry name" value="Rubredoxin_dom"/>
</dbReference>
<dbReference type="PANTHER" id="PTHR47627">
    <property type="entry name" value="RUBREDOXIN"/>
    <property type="match status" value="1"/>
</dbReference>